<dbReference type="AlphaFoldDB" id="A0A7C8JD56"/>
<evidence type="ECO:0000313" key="2">
    <source>
        <dbReference type="EMBL" id="KAF3106428.1"/>
    </source>
</evidence>
<gene>
    <name evidence="2" type="ORF">TWF102_001384</name>
</gene>
<dbReference type="EMBL" id="WIQW01000012">
    <property type="protein sequence ID" value="KAF3106428.1"/>
    <property type="molecule type" value="Genomic_DNA"/>
</dbReference>
<comment type="caution">
    <text evidence="2">The sequence shown here is derived from an EMBL/GenBank/DDBJ whole genome shotgun (WGS) entry which is preliminary data.</text>
</comment>
<evidence type="ECO:0000313" key="3">
    <source>
        <dbReference type="Proteomes" id="UP000475325"/>
    </source>
</evidence>
<accession>A0A7C8JD56</accession>
<protein>
    <submittedName>
        <fullName evidence="2">Uncharacterized protein</fullName>
    </submittedName>
</protein>
<proteinExistence type="predicted"/>
<organism evidence="2 3">
    <name type="scientific">Orbilia oligospora</name>
    <name type="common">Nematode-trapping fungus</name>
    <name type="synonym">Arthrobotrys oligospora</name>
    <dbReference type="NCBI Taxonomy" id="2813651"/>
    <lineage>
        <taxon>Eukaryota</taxon>
        <taxon>Fungi</taxon>
        <taxon>Dikarya</taxon>
        <taxon>Ascomycota</taxon>
        <taxon>Pezizomycotina</taxon>
        <taxon>Orbiliomycetes</taxon>
        <taxon>Orbiliales</taxon>
        <taxon>Orbiliaceae</taxon>
        <taxon>Orbilia</taxon>
    </lineage>
</organism>
<evidence type="ECO:0000256" key="1">
    <source>
        <dbReference type="SAM" id="MobiDB-lite"/>
    </source>
</evidence>
<sequence>MGMRFLVSAKEEAHRTALVKLSNPDFRPVVDLLCCNCCLFRHSIIHEFMNVYDGLIAQQWNPLERNSGTLGDMERRLRCMQVPTQTCMNEVNPGRHFRFDPHFPIESALVSSTMVSLKSTQMQTKNLREKTHRSRRLTRL</sequence>
<name>A0A7C8JD56_ORBOL</name>
<dbReference type="Proteomes" id="UP000475325">
    <property type="component" value="Unassembled WGS sequence"/>
</dbReference>
<reference evidence="2 3" key="1">
    <citation type="submission" date="2019-06" db="EMBL/GenBank/DDBJ databases">
        <authorList>
            <person name="Palmer J.M."/>
        </authorList>
    </citation>
    <scope>NUCLEOTIDE SEQUENCE [LARGE SCALE GENOMIC DNA]</scope>
    <source>
        <strain evidence="2 3">TWF102</strain>
    </source>
</reference>
<feature type="region of interest" description="Disordered" evidence="1">
    <location>
        <begin position="120"/>
        <end position="140"/>
    </location>
</feature>
<feature type="compositionally biased region" description="Basic residues" evidence="1">
    <location>
        <begin position="130"/>
        <end position="140"/>
    </location>
</feature>